<feature type="domain" description="DUF4142" evidence="3">
    <location>
        <begin position="59"/>
        <end position="203"/>
    </location>
</feature>
<evidence type="ECO:0000313" key="4">
    <source>
        <dbReference type="EMBL" id="MDY7226101.1"/>
    </source>
</evidence>
<dbReference type="Gene3D" id="1.20.1260.10">
    <property type="match status" value="1"/>
</dbReference>
<feature type="region of interest" description="Disordered" evidence="1">
    <location>
        <begin position="212"/>
        <end position="264"/>
    </location>
</feature>
<dbReference type="PANTHER" id="PTHR38593:SF1">
    <property type="entry name" value="BLR2558 PROTEIN"/>
    <property type="match status" value="1"/>
</dbReference>
<accession>A0ABU5GY23</accession>
<evidence type="ECO:0000256" key="2">
    <source>
        <dbReference type="SAM" id="SignalP"/>
    </source>
</evidence>
<keyword evidence="2" id="KW-0732">Signal</keyword>
<dbReference type="RefSeq" id="WP_321544822.1">
    <property type="nucleotide sequence ID" value="NZ_JAXIVS010000002.1"/>
</dbReference>
<organism evidence="4 5">
    <name type="scientific">Hyalangium rubrum</name>
    <dbReference type="NCBI Taxonomy" id="3103134"/>
    <lineage>
        <taxon>Bacteria</taxon>
        <taxon>Pseudomonadati</taxon>
        <taxon>Myxococcota</taxon>
        <taxon>Myxococcia</taxon>
        <taxon>Myxococcales</taxon>
        <taxon>Cystobacterineae</taxon>
        <taxon>Archangiaceae</taxon>
        <taxon>Hyalangium</taxon>
    </lineage>
</organism>
<dbReference type="InterPro" id="IPR012347">
    <property type="entry name" value="Ferritin-like"/>
</dbReference>
<dbReference type="InterPro" id="IPR025419">
    <property type="entry name" value="DUF4142"/>
</dbReference>
<keyword evidence="5" id="KW-1185">Reference proteome</keyword>
<dbReference type="EMBL" id="JAXIVS010000002">
    <property type="protein sequence ID" value="MDY7226101.1"/>
    <property type="molecule type" value="Genomic_DNA"/>
</dbReference>
<name>A0ABU5GY23_9BACT</name>
<protein>
    <submittedName>
        <fullName evidence="4">DUF4142 domain-containing protein</fullName>
    </submittedName>
</protein>
<comment type="caution">
    <text evidence="4">The sequence shown here is derived from an EMBL/GenBank/DDBJ whole genome shotgun (WGS) entry which is preliminary data.</text>
</comment>
<feature type="chain" id="PRO_5045372405" evidence="2">
    <location>
        <begin position="23"/>
        <end position="264"/>
    </location>
</feature>
<reference evidence="4 5" key="1">
    <citation type="submission" date="2023-12" db="EMBL/GenBank/DDBJ databases">
        <title>the genome sequence of Hyalangium sp. s54d21.</title>
        <authorList>
            <person name="Zhang X."/>
        </authorList>
    </citation>
    <scope>NUCLEOTIDE SEQUENCE [LARGE SCALE GENOMIC DNA]</scope>
    <source>
        <strain evidence="5">s54d21</strain>
    </source>
</reference>
<sequence>MKRTIQGLLLTGSLVFGGAALAQSNMQGEMMKDPNAKAGKTMAKGGTVEHMGFVVPADEKAFLERLHHINQMEIQIGKLAQQNGQSQEVKSYGETLVKDHTTADQQVMAYAQKKGLTLANTPKPMNDVERKAMAAEKAAMDKLQSLKGMPFDSCFLAHMVGDHDAALGKLMAAQQAFTTADITPVLKQHVQSVTSHRQQAYSLLGKIGPASNMGVGGSGDMPHDMKHKDSMNTGMGGSGDFDKGQQGDIQEGQLGSGDSTKKKY</sequence>
<dbReference type="PANTHER" id="PTHR38593">
    <property type="entry name" value="BLR2558 PROTEIN"/>
    <property type="match status" value="1"/>
</dbReference>
<dbReference type="Pfam" id="PF13628">
    <property type="entry name" value="DUF4142"/>
    <property type="match status" value="1"/>
</dbReference>
<feature type="signal peptide" evidence="2">
    <location>
        <begin position="1"/>
        <end position="22"/>
    </location>
</feature>
<evidence type="ECO:0000313" key="5">
    <source>
        <dbReference type="Proteomes" id="UP001291309"/>
    </source>
</evidence>
<proteinExistence type="predicted"/>
<gene>
    <name evidence="4" type="ORF">SYV04_06885</name>
</gene>
<evidence type="ECO:0000259" key="3">
    <source>
        <dbReference type="Pfam" id="PF13628"/>
    </source>
</evidence>
<feature type="compositionally biased region" description="Basic and acidic residues" evidence="1">
    <location>
        <begin position="221"/>
        <end position="230"/>
    </location>
</feature>
<dbReference type="Proteomes" id="UP001291309">
    <property type="component" value="Unassembled WGS sequence"/>
</dbReference>
<evidence type="ECO:0000256" key="1">
    <source>
        <dbReference type="SAM" id="MobiDB-lite"/>
    </source>
</evidence>